<proteinExistence type="inferred from homology"/>
<dbReference type="GeneID" id="24135249"/>
<evidence type="ECO:0000256" key="3">
    <source>
        <dbReference type="ARBA" id="ARBA00022729"/>
    </source>
</evidence>
<dbReference type="PANTHER" id="PTHR13683">
    <property type="entry name" value="ASPARTYL PROTEASES"/>
    <property type="match status" value="1"/>
</dbReference>
<accession>A0A067BTH1</accession>
<dbReference type="OrthoDB" id="2747330at2759"/>
<feature type="region of interest" description="Disordered" evidence="7">
    <location>
        <begin position="513"/>
        <end position="560"/>
    </location>
</feature>
<evidence type="ECO:0000256" key="4">
    <source>
        <dbReference type="ARBA" id="ARBA00022801"/>
    </source>
</evidence>
<sequence length="577" mass="62705">MRTMLLLATLASATWALKMELHRHDDVLPVKRDRDSLRQLRRLDDGTYQGVPLNLGMGTHYAWIYAGNPPQRASVIVDTGSHIMAFPCSGCHGCGQHTDTPFDIVKSSTLRYPQCTARPPFSCSACSRENQCHISQSYTEGSSWDAVIVEDHVWLGDTAPTHNEALNTSFGTRFMFGCQKKVTGLFVNQVADGILGVSDTASTNIVRKLYQEKKIPANVFSLCFTPTGGTMALGSVETAHQREPLQYAMVSTANNGWYAVHVESLRLGNKPLDVDVSSMNSGRHRVIVDSGTTDSYFPSNYASAWNAVFEAATGQKYMTDDGHCEGYAAADVASFPPFEMTLRGTDGSTSAVLRIPASQYIVANNQGQLCSTIFFTEANGGVIGANMMIGHEFVFDLDAQRVGFALANCDYRGLDLESKFVDVAPSTKNATLSPVLASMATNVSANATMDVSVPTTPPVAPQLKGASMHAASAPFEFDVSNATVVFVGVACAVIVLGIAYRLVYRKRSRADQTWTSVPTLQEEAEEEEHHGVLPDEADGDAPKRNSLSDDDDDEFFDSEGYVMSPRSLRKCKEAFEP</sequence>
<dbReference type="GO" id="GO:0012505">
    <property type="term" value="C:endomembrane system"/>
    <property type="evidence" value="ECO:0007669"/>
    <property type="project" value="UniProtKB-SubCell"/>
</dbReference>
<keyword evidence="8" id="KW-0472">Membrane</keyword>
<keyword evidence="8" id="KW-0812">Transmembrane</keyword>
<keyword evidence="2" id="KW-0645">Protease</keyword>
<evidence type="ECO:0000313" key="11">
    <source>
        <dbReference type="EMBL" id="KDO21558.1"/>
    </source>
</evidence>
<keyword evidence="12" id="KW-1185">Reference proteome</keyword>
<feature type="domain" description="Peptidase A1" evidence="10">
    <location>
        <begin position="60"/>
        <end position="405"/>
    </location>
</feature>
<evidence type="ECO:0000256" key="6">
    <source>
        <dbReference type="PIRSR" id="PIRSR601461-1"/>
    </source>
</evidence>
<dbReference type="GO" id="GO:0006508">
    <property type="term" value="P:proteolysis"/>
    <property type="evidence" value="ECO:0007669"/>
    <property type="project" value="UniProtKB-KW"/>
</dbReference>
<gene>
    <name evidence="11" type="ORF">SPRG_13369</name>
</gene>
<feature type="transmembrane region" description="Helical" evidence="8">
    <location>
        <begin position="482"/>
        <end position="503"/>
    </location>
</feature>
<dbReference type="VEuPathDB" id="FungiDB:SPRG_13369"/>
<evidence type="ECO:0000256" key="9">
    <source>
        <dbReference type="SAM" id="SignalP"/>
    </source>
</evidence>
<reference evidence="11 12" key="1">
    <citation type="journal article" date="2013" name="PLoS Genet.">
        <title>Distinctive expansion of potential virulence genes in the genome of the oomycete fish pathogen Saprolegnia parasitica.</title>
        <authorList>
            <person name="Jiang R.H."/>
            <person name="de Bruijn I."/>
            <person name="Haas B.J."/>
            <person name="Belmonte R."/>
            <person name="Lobach L."/>
            <person name="Christie J."/>
            <person name="van den Ackerveken G."/>
            <person name="Bottin A."/>
            <person name="Bulone V."/>
            <person name="Diaz-Moreno S.M."/>
            <person name="Dumas B."/>
            <person name="Fan L."/>
            <person name="Gaulin E."/>
            <person name="Govers F."/>
            <person name="Grenville-Briggs L.J."/>
            <person name="Horner N.R."/>
            <person name="Levin J.Z."/>
            <person name="Mammella M."/>
            <person name="Meijer H.J."/>
            <person name="Morris P."/>
            <person name="Nusbaum C."/>
            <person name="Oome S."/>
            <person name="Phillips A.J."/>
            <person name="van Rooyen D."/>
            <person name="Rzeszutek E."/>
            <person name="Saraiva M."/>
            <person name="Secombes C.J."/>
            <person name="Seidl M.F."/>
            <person name="Snel B."/>
            <person name="Stassen J.H."/>
            <person name="Sykes S."/>
            <person name="Tripathy S."/>
            <person name="van den Berg H."/>
            <person name="Vega-Arreguin J.C."/>
            <person name="Wawra S."/>
            <person name="Young S.K."/>
            <person name="Zeng Q."/>
            <person name="Dieguez-Uribeondo J."/>
            <person name="Russ C."/>
            <person name="Tyler B.M."/>
            <person name="van West P."/>
        </authorList>
    </citation>
    <scope>NUCLEOTIDE SEQUENCE [LARGE SCALE GENOMIC DNA]</scope>
    <source>
        <strain evidence="11 12">CBS 223.65</strain>
    </source>
</reference>
<feature type="compositionally biased region" description="Acidic residues" evidence="7">
    <location>
        <begin position="548"/>
        <end position="557"/>
    </location>
</feature>
<feature type="active site" evidence="6">
    <location>
        <position position="289"/>
    </location>
</feature>
<evidence type="ECO:0000259" key="10">
    <source>
        <dbReference type="PROSITE" id="PS51767"/>
    </source>
</evidence>
<evidence type="ECO:0000313" key="12">
    <source>
        <dbReference type="Proteomes" id="UP000030745"/>
    </source>
</evidence>
<dbReference type="Gene3D" id="2.40.70.10">
    <property type="entry name" value="Acid Proteases"/>
    <property type="match status" value="2"/>
</dbReference>
<dbReference type="STRING" id="695850.A0A067BTH1"/>
<feature type="chain" id="PRO_5001637082" description="Peptidase A1 domain-containing protein" evidence="9">
    <location>
        <begin position="17"/>
        <end position="577"/>
    </location>
</feature>
<dbReference type="EMBL" id="KK583285">
    <property type="protein sequence ID" value="KDO21558.1"/>
    <property type="molecule type" value="Genomic_DNA"/>
</dbReference>
<dbReference type="PANTHER" id="PTHR13683:SF375">
    <property type="entry name" value="PEPTIDASE A1 DOMAIN-CONTAINING PROTEIN"/>
    <property type="match status" value="1"/>
</dbReference>
<dbReference type="KEGG" id="spar:SPRG_13369"/>
<feature type="signal peptide" evidence="9">
    <location>
        <begin position="1"/>
        <end position="16"/>
    </location>
</feature>
<dbReference type="InterPro" id="IPR001969">
    <property type="entry name" value="Aspartic_peptidase_AS"/>
</dbReference>
<dbReference type="PROSITE" id="PS00141">
    <property type="entry name" value="ASP_PROTEASE"/>
    <property type="match status" value="1"/>
</dbReference>
<feature type="active site" evidence="6">
    <location>
        <position position="78"/>
    </location>
</feature>
<protein>
    <recommendedName>
        <fullName evidence="10">Peptidase A1 domain-containing protein</fullName>
    </recommendedName>
</protein>
<dbReference type="AlphaFoldDB" id="A0A067BTH1"/>
<keyword evidence="4" id="KW-0378">Hydrolase</keyword>
<evidence type="ECO:0000256" key="5">
    <source>
        <dbReference type="ARBA" id="ARBA00046288"/>
    </source>
</evidence>
<evidence type="ECO:0000256" key="2">
    <source>
        <dbReference type="ARBA" id="ARBA00022670"/>
    </source>
</evidence>
<dbReference type="InterPro" id="IPR001461">
    <property type="entry name" value="Aspartic_peptidase_A1"/>
</dbReference>
<dbReference type="OMA" id="SRTKPCF"/>
<dbReference type="InterPro" id="IPR033121">
    <property type="entry name" value="PEPTIDASE_A1"/>
</dbReference>
<keyword evidence="3 9" id="KW-0732">Signal</keyword>
<evidence type="ECO:0000256" key="7">
    <source>
        <dbReference type="SAM" id="MobiDB-lite"/>
    </source>
</evidence>
<comment type="similarity">
    <text evidence="1">Belongs to the peptidase A1 family.</text>
</comment>
<organism evidence="11 12">
    <name type="scientific">Saprolegnia parasitica (strain CBS 223.65)</name>
    <dbReference type="NCBI Taxonomy" id="695850"/>
    <lineage>
        <taxon>Eukaryota</taxon>
        <taxon>Sar</taxon>
        <taxon>Stramenopiles</taxon>
        <taxon>Oomycota</taxon>
        <taxon>Saprolegniomycetes</taxon>
        <taxon>Saprolegniales</taxon>
        <taxon>Saprolegniaceae</taxon>
        <taxon>Saprolegnia</taxon>
    </lineage>
</organism>
<dbReference type="SUPFAM" id="SSF50630">
    <property type="entry name" value="Acid proteases"/>
    <property type="match status" value="1"/>
</dbReference>
<dbReference type="Pfam" id="PF00026">
    <property type="entry name" value="Asp"/>
    <property type="match status" value="1"/>
</dbReference>
<dbReference type="InterPro" id="IPR021109">
    <property type="entry name" value="Peptidase_aspartic_dom_sf"/>
</dbReference>
<comment type="subcellular location">
    <subcellularLocation>
        <location evidence="5">Endomembrane system</location>
        <topology evidence="5">Single-pass type I membrane protein</topology>
    </subcellularLocation>
</comment>
<name>A0A067BTH1_SAPPC</name>
<dbReference type="RefSeq" id="XP_012207735.1">
    <property type="nucleotide sequence ID" value="XM_012352345.1"/>
</dbReference>
<evidence type="ECO:0000256" key="8">
    <source>
        <dbReference type="SAM" id="Phobius"/>
    </source>
</evidence>
<dbReference type="GO" id="GO:0004190">
    <property type="term" value="F:aspartic-type endopeptidase activity"/>
    <property type="evidence" value="ECO:0007669"/>
    <property type="project" value="InterPro"/>
</dbReference>
<dbReference type="PROSITE" id="PS51767">
    <property type="entry name" value="PEPTIDASE_A1"/>
    <property type="match status" value="1"/>
</dbReference>
<dbReference type="Proteomes" id="UP000030745">
    <property type="component" value="Unassembled WGS sequence"/>
</dbReference>
<evidence type="ECO:0000256" key="1">
    <source>
        <dbReference type="ARBA" id="ARBA00007447"/>
    </source>
</evidence>
<keyword evidence="8" id="KW-1133">Transmembrane helix</keyword>